<organism evidence="1 2">
    <name type="scientific">Phormidesmis priestleyi ULC007</name>
    <dbReference type="NCBI Taxonomy" id="1920490"/>
    <lineage>
        <taxon>Bacteria</taxon>
        <taxon>Bacillati</taxon>
        <taxon>Cyanobacteriota</taxon>
        <taxon>Cyanophyceae</taxon>
        <taxon>Leptolyngbyales</taxon>
        <taxon>Leptolyngbyaceae</taxon>
        <taxon>Phormidesmis</taxon>
    </lineage>
</organism>
<evidence type="ECO:0000313" key="2">
    <source>
        <dbReference type="Proteomes" id="UP000238634"/>
    </source>
</evidence>
<protein>
    <submittedName>
        <fullName evidence="1">Chlororespiratory reduction protein 7</fullName>
    </submittedName>
</protein>
<dbReference type="Pfam" id="PF12095">
    <property type="entry name" value="CRR7"/>
    <property type="match status" value="1"/>
</dbReference>
<name>A0A2T1DED1_9CYAN</name>
<sequence length="85" mass="9813">MPDSLMYQEDHFVVLETDQPEQFLTAAEMLEKLRSILSQHQDNLPRDLQSLSSVDEQAKQLLDTACELDVGAGEYLQWYAVRLEK</sequence>
<dbReference type="Gene3D" id="3.90.940.40">
    <property type="entry name" value="Protein CHLORORESPIRATORY REDUCTION 7"/>
    <property type="match status" value="1"/>
</dbReference>
<keyword evidence="2" id="KW-1185">Reference proteome</keyword>
<reference evidence="1 2" key="1">
    <citation type="submission" date="2018-02" db="EMBL/GenBank/DDBJ databases">
        <authorList>
            <person name="Cohen D.B."/>
            <person name="Kent A.D."/>
        </authorList>
    </citation>
    <scope>NUCLEOTIDE SEQUENCE [LARGE SCALE GENOMIC DNA]</scope>
    <source>
        <strain evidence="1 2">ULC007</strain>
    </source>
</reference>
<reference evidence="1 2" key="2">
    <citation type="submission" date="2018-03" db="EMBL/GenBank/DDBJ databases">
        <title>The ancient ancestry and fast evolution of plastids.</title>
        <authorList>
            <person name="Moore K.R."/>
            <person name="Magnabosco C."/>
            <person name="Momper L."/>
            <person name="Gold D.A."/>
            <person name="Bosak T."/>
            <person name="Fournier G.P."/>
        </authorList>
    </citation>
    <scope>NUCLEOTIDE SEQUENCE [LARGE SCALE GENOMIC DNA]</scope>
    <source>
        <strain evidence="1 2">ULC007</strain>
    </source>
</reference>
<proteinExistence type="predicted"/>
<dbReference type="InterPro" id="IPR021954">
    <property type="entry name" value="CRR7"/>
</dbReference>
<comment type="caution">
    <text evidence="1">The sequence shown here is derived from an EMBL/GenBank/DDBJ whole genome shotgun (WGS) entry which is preliminary data.</text>
</comment>
<dbReference type="EMBL" id="PVWG01000014">
    <property type="protein sequence ID" value="PSB18872.1"/>
    <property type="molecule type" value="Genomic_DNA"/>
</dbReference>
<dbReference type="Proteomes" id="UP000238634">
    <property type="component" value="Unassembled WGS sequence"/>
</dbReference>
<dbReference type="AlphaFoldDB" id="A0A2T1DED1"/>
<dbReference type="RefSeq" id="WP_106254021.1">
    <property type="nucleotide sequence ID" value="NZ_PVWG01000014.1"/>
</dbReference>
<evidence type="ECO:0000313" key="1">
    <source>
        <dbReference type="EMBL" id="PSB18872.1"/>
    </source>
</evidence>
<accession>A0A2T1DED1</accession>
<gene>
    <name evidence="1" type="ORF">C7B65_13965</name>
</gene>
<dbReference type="InterPro" id="IPR038150">
    <property type="entry name" value="CRR7-like_sf"/>
</dbReference>
<dbReference type="PANTHER" id="PTHR36803">
    <property type="entry name" value="PROTEIN CHLORORESPIRATORY REDUCTION 7, CHLOROPLASTIC"/>
    <property type="match status" value="1"/>
</dbReference>
<dbReference type="PANTHER" id="PTHR36803:SF1">
    <property type="entry name" value="PROTEIN CHLORORESPIRATORY REDUCTION 7, CHLOROPLASTIC"/>
    <property type="match status" value="1"/>
</dbReference>